<organism evidence="2">
    <name type="scientific">marine sediment metagenome</name>
    <dbReference type="NCBI Taxonomy" id="412755"/>
    <lineage>
        <taxon>unclassified sequences</taxon>
        <taxon>metagenomes</taxon>
        <taxon>ecological metagenomes</taxon>
    </lineage>
</organism>
<gene>
    <name evidence="2" type="ORF">LCGC14_0959960</name>
</gene>
<evidence type="ECO:0000313" key="2">
    <source>
        <dbReference type="EMBL" id="KKN18022.1"/>
    </source>
</evidence>
<protein>
    <recommendedName>
        <fullName evidence="1">DUF4145 domain-containing protein</fullName>
    </recommendedName>
</protein>
<dbReference type="AlphaFoldDB" id="A0A0F9P0X2"/>
<reference evidence="2" key="1">
    <citation type="journal article" date="2015" name="Nature">
        <title>Complex archaea that bridge the gap between prokaryotes and eukaryotes.</title>
        <authorList>
            <person name="Spang A."/>
            <person name="Saw J.H."/>
            <person name="Jorgensen S.L."/>
            <person name="Zaremba-Niedzwiedzka K."/>
            <person name="Martijn J."/>
            <person name="Lind A.E."/>
            <person name="van Eijk R."/>
            <person name="Schleper C."/>
            <person name="Guy L."/>
            <person name="Ettema T.J."/>
        </authorList>
    </citation>
    <scope>NUCLEOTIDE SEQUENCE</scope>
</reference>
<comment type="caution">
    <text evidence="2">The sequence shown here is derived from an EMBL/GenBank/DDBJ whole genome shotgun (WGS) entry which is preliminary data.</text>
</comment>
<proteinExistence type="predicted"/>
<dbReference type="InterPro" id="IPR025285">
    <property type="entry name" value="DUF4145"/>
</dbReference>
<dbReference type="Pfam" id="PF13643">
    <property type="entry name" value="DUF4145"/>
    <property type="match status" value="1"/>
</dbReference>
<dbReference type="EMBL" id="LAZR01003467">
    <property type="protein sequence ID" value="KKN18022.1"/>
    <property type="molecule type" value="Genomic_DNA"/>
</dbReference>
<accession>A0A0F9P0X2</accession>
<sequence length="86" mass="10071">MHIGVDKGAEEGKNFISYLNYLEEKGYITPIIKEWADLIREIGNQSTHELIPPDENRTKATLMFTMELLRIIYEMQHVASKFKKNE</sequence>
<feature type="domain" description="DUF4145" evidence="1">
    <location>
        <begin position="5"/>
        <end position="63"/>
    </location>
</feature>
<name>A0A0F9P0X2_9ZZZZ</name>
<evidence type="ECO:0000259" key="1">
    <source>
        <dbReference type="Pfam" id="PF13643"/>
    </source>
</evidence>